<dbReference type="PROSITE" id="PS50048">
    <property type="entry name" value="ZN2_CY6_FUNGAL_2"/>
    <property type="match status" value="1"/>
</dbReference>
<dbReference type="SMART" id="SM00066">
    <property type="entry name" value="GAL4"/>
    <property type="match status" value="1"/>
</dbReference>
<dbReference type="AlphaFoldDB" id="A0AAN7W6V9"/>
<reference evidence="3" key="1">
    <citation type="submission" date="2023-08" db="EMBL/GenBank/DDBJ databases">
        <title>Black Yeasts Isolated from many extreme environments.</title>
        <authorList>
            <person name="Coleine C."/>
            <person name="Stajich J.E."/>
            <person name="Selbmann L."/>
        </authorList>
    </citation>
    <scope>NUCLEOTIDE SEQUENCE</scope>
    <source>
        <strain evidence="3">CCFEE 5810</strain>
    </source>
</reference>
<evidence type="ECO:0000313" key="3">
    <source>
        <dbReference type="EMBL" id="KAK5700775.1"/>
    </source>
</evidence>
<evidence type="ECO:0000313" key="4">
    <source>
        <dbReference type="Proteomes" id="UP001310594"/>
    </source>
</evidence>
<protein>
    <recommendedName>
        <fullName evidence="2">Zn(2)-C6 fungal-type domain-containing protein</fullName>
    </recommendedName>
</protein>
<dbReference type="GO" id="GO:0001228">
    <property type="term" value="F:DNA-binding transcription activator activity, RNA polymerase II-specific"/>
    <property type="evidence" value="ECO:0007669"/>
    <property type="project" value="TreeGrafter"/>
</dbReference>
<dbReference type="SUPFAM" id="SSF57701">
    <property type="entry name" value="Zn2/Cys6 DNA-binding domain"/>
    <property type="match status" value="1"/>
</dbReference>
<dbReference type="InterPro" id="IPR001138">
    <property type="entry name" value="Zn2Cys6_DnaBD"/>
</dbReference>
<organism evidence="3 4">
    <name type="scientific">Elasticomyces elasticus</name>
    <dbReference type="NCBI Taxonomy" id="574655"/>
    <lineage>
        <taxon>Eukaryota</taxon>
        <taxon>Fungi</taxon>
        <taxon>Dikarya</taxon>
        <taxon>Ascomycota</taxon>
        <taxon>Pezizomycotina</taxon>
        <taxon>Dothideomycetes</taxon>
        <taxon>Dothideomycetidae</taxon>
        <taxon>Mycosphaerellales</taxon>
        <taxon>Teratosphaeriaceae</taxon>
        <taxon>Elasticomyces</taxon>
    </lineage>
</organism>
<gene>
    <name evidence="3" type="ORF">LTR97_005292</name>
</gene>
<dbReference type="InterPro" id="IPR036864">
    <property type="entry name" value="Zn2-C6_fun-type_DNA-bd_sf"/>
</dbReference>
<accession>A0AAN7W6V9</accession>
<feature type="domain" description="Zn(2)-C6 fungal-type" evidence="2">
    <location>
        <begin position="40"/>
        <end position="70"/>
    </location>
</feature>
<dbReference type="CDD" id="cd00067">
    <property type="entry name" value="GAL4"/>
    <property type="match status" value="1"/>
</dbReference>
<dbReference type="GO" id="GO:0008270">
    <property type="term" value="F:zinc ion binding"/>
    <property type="evidence" value="ECO:0007669"/>
    <property type="project" value="InterPro"/>
</dbReference>
<dbReference type="InterPro" id="IPR053157">
    <property type="entry name" value="Sterol_Uptake_Regulator"/>
</dbReference>
<dbReference type="PANTHER" id="PTHR47784:SF5">
    <property type="entry name" value="STEROL UPTAKE CONTROL PROTEIN 2"/>
    <property type="match status" value="1"/>
</dbReference>
<proteinExistence type="predicted"/>
<dbReference type="PRINTS" id="PR00755">
    <property type="entry name" value="AFLATOXINBRP"/>
</dbReference>
<dbReference type="Gene3D" id="4.10.240.10">
    <property type="entry name" value="Zn(2)-C6 fungal-type DNA-binding domain"/>
    <property type="match status" value="1"/>
</dbReference>
<keyword evidence="1" id="KW-0539">Nucleus</keyword>
<evidence type="ECO:0000259" key="2">
    <source>
        <dbReference type="PROSITE" id="PS50048"/>
    </source>
</evidence>
<dbReference type="PROSITE" id="PS00463">
    <property type="entry name" value="ZN2_CY6_FUNGAL_1"/>
    <property type="match status" value="1"/>
</dbReference>
<evidence type="ECO:0000256" key="1">
    <source>
        <dbReference type="ARBA" id="ARBA00023242"/>
    </source>
</evidence>
<name>A0AAN7W6V9_9PEZI</name>
<sequence length="453" mass="50480">MNANGNESEDANDIPLPHDGPLPCWAHLRMKRSHKKSRSGCVTCKQRRVKCDETKPRCQKCSSRGIACRYASSKERSTQKKGHDLSAVCLRASPARVMVKSEVPTLDLPTVAQRAPDALLWQYYLVHASKTMTATSTDRAHAQMWESSVPAVAFNHPVASHAVMAFSALCMYTTSSTKGGSYELLATAKLHYCRSLQLLGASLPVTEEISVDAVLACAMTLIPVGLTLAQFNTGITAAGDKLAITPQLDWLYHLRGWRTLGSSITPRLADSDTLLIPFPQPGIPESDHEDNYGGGALWTLSASLFHTLRASWRDALTNLSAAIANPDLHRDAVDIEACKMATTSLEYVMEYTLECRVSNFFRAVFAWPSKVPQRFFDMVTSLDHLALAIHAHWLVLTMLLEDLWWVKDFGADRIERLAIWYDRVESPYAHLLSWPVEVRNDWRSLGLKIGKDR</sequence>
<dbReference type="PANTHER" id="PTHR47784">
    <property type="entry name" value="STEROL UPTAKE CONTROL PROTEIN 2"/>
    <property type="match status" value="1"/>
</dbReference>
<comment type="caution">
    <text evidence="3">The sequence shown here is derived from an EMBL/GenBank/DDBJ whole genome shotgun (WGS) entry which is preliminary data.</text>
</comment>
<dbReference type="Proteomes" id="UP001310594">
    <property type="component" value="Unassembled WGS sequence"/>
</dbReference>
<dbReference type="Pfam" id="PF00172">
    <property type="entry name" value="Zn_clus"/>
    <property type="match status" value="1"/>
</dbReference>
<dbReference type="EMBL" id="JAVRQU010000007">
    <property type="protein sequence ID" value="KAK5700775.1"/>
    <property type="molecule type" value="Genomic_DNA"/>
</dbReference>